<keyword evidence="3" id="KW-0808">Transferase</keyword>
<dbReference type="PANTHER" id="PTHR31485">
    <property type="entry name" value="PEPTIDYL SERINE ALPHA-GALACTOSYLTRANSFERASE"/>
    <property type="match status" value="1"/>
</dbReference>
<dbReference type="InterPro" id="IPR056508">
    <property type="entry name" value="HPAT-like"/>
</dbReference>
<evidence type="ECO:0000256" key="3">
    <source>
        <dbReference type="ARBA" id="ARBA00022679"/>
    </source>
</evidence>
<organism evidence="10 11">
    <name type="scientific">Chrysochromulina tobinii</name>
    <dbReference type="NCBI Taxonomy" id="1460289"/>
    <lineage>
        <taxon>Eukaryota</taxon>
        <taxon>Haptista</taxon>
        <taxon>Haptophyta</taxon>
        <taxon>Prymnesiophyceae</taxon>
        <taxon>Prymnesiales</taxon>
        <taxon>Chrysochromulinaceae</taxon>
        <taxon>Chrysochromulina</taxon>
    </lineage>
</organism>
<sequence length="748" mass="80906">MLKLQVLLLLMVPFGLVALYHHLSYATSRPHTLAGRPRGSSLPKIGLHSDSGALKHTEEALSSLASESAAATKAADEPLGEPGAEDDDSQAADEEAADKVVAEEEEDVEQPAAKPKQQKPTGTAAVAGQLAQATVGAAAGEDVAAAYPAPTLSSTRLLDGSENYLPVPDAESADPSDLRWRASIPDACNPPADAASAPLDSPAPTLPAGCVCPSGRRPYHTILTAQVSTYQRWQTLIFYHHFKKQQRLHPCTEMVGFTRLLASNNGGPDDLMQLMPTVAVPQLGFDKTRGFQVINRPWTVLQFLGMPEFAQRITESYVYIAETDHLLLHDIPNRATPKLNVAFFFPYMSPVPTEQATVVKRYYDGNHLTVQPVGPSPAIVHVDNLKKLTPLWYQLSVDLKADGAADRAFGWVLEMWGYSIACARVGVKHYVWQQIQIEPSSTWHQNVSAENPYIYHYTFGVEYSIDGIPMVGAVGEWSLDKRHYFGAPPPRKLDEPPACAQECAWTWWRLFNEATAALGDVYPAQSGGNLRSFNPAAAQSDSDVGKLGRAITRTGPWVVDGKKGPILFHSMGRVSGALGQGTWSVTGELTISLNLCGHSTLTFDSSETPTKFTVGSAGALRLRASALGAAGALDAIWTSSRDPKWQSSDVDHVGVKRLLGTGPWAWAGISTMAFFDHGVLVTPWGHGTYVPDREAADVVLLTFAGIVHRVTTHECHKFTSVRASDGNKVEGWIQLGGGSPGSKCHQQW</sequence>
<evidence type="ECO:0000256" key="6">
    <source>
        <dbReference type="ARBA" id="ARBA00023136"/>
    </source>
</evidence>
<evidence type="ECO:0000259" key="9">
    <source>
        <dbReference type="Pfam" id="PF23452"/>
    </source>
</evidence>
<evidence type="ECO:0000256" key="7">
    <source>
        <dbReference type="SAM" id="MobiDB-lite"/>
    </source>
</evidence>
<gene>
    <name evidence="10" type="ORF">Ctob_000494</name>
</gene>
<dbReference type="GO" id="GO:0016757">
    <property type="term" value="F:glycosyltransferase activity"/>
    <property type="evidence" value="ECO:0007669"/>
    <property type="project" value="UniProtKB-KW"/>
</dbReference>
<keyword evidence="5" id="KW-1133">Transmembrane helix</keyword>
<name>A0A0M0J454_9EUKA</name>
<dbReference type="InterPro" id="IPR044845">
    <property type="entry name" value="HPAT/SRGT1-like"/>
</dbReference>
<reference evidence="11" key="1">
    <citation type="journal article" date="2015" name="PLoS Genet.">
        <title>Genome Sequence and Transcriptome Analyses of Chrysochromulina tobin: Metabolic Tools for Enhanced Algal Fitness in the Prominent Order Prymnesiales (Haptophyceae).</title>
        <authorList>
            <person name="Hovde B.T."/>
            <person name="Deodato C.R."/>
            <person name="Hunsperger H.M."/>
            <person name="Ryken S.A."/>
            <person name="Yost W."/>
            <person name="Jha R.K."/>
            <person name="Patterson J."/>
            <person name="Monnat R.J. Jr."/>
            <person name="Barlow S.B."/>
            <person name="Starkenburg S.R."/>
            <person name="Cattolico R.A."/>
        </authorList>
    </citation>
    <scope>NUCLEOTIDE SEQUENCE</scope>
    <source>
        <strain evidence="11">CCMP291</strain>
    </source>
</reference>
<dbReference type="EMBL" id="JWZX01003377">
    <property type="protein sequence ID" value="KOO21265.1"/>
    <property type="molecule type" value="Genomic_DNA"/>
</dbReference>
<comment type="subcellular location">
    <subcellularLocation>
        <location evidence="1">Membrane</location>
        <topology evidence="1">Single-pass membrane protein</topology>
    </subcellularLocation>
</comment>
<feature type="compositionally biased region" description="Acidic residues" evidence="7">
    <location>
        <begin position="83"/>
        <end position="96"/>
    </location>
</feature>
<feature type="signal peptide" evidence="8">
    <location>
        <begin position="1"/>
        <end position="18"/>
    </location>
</feature>
<keyword evidence="4" id="KW-0812">Transmembrane</keyword>
<protein>
    <recommendedName>
        <fullName evidence="9">Hydroxyproline O-arabinosyltransferase-like domain-containing protein</fullName>
    </recommendedName>
</protein>
<evidence type="ECO:0000256" key="2">
    <source>
        <dbReference type="ARBA" id="ARBA00022676"/>
    </source>
</evidence>
<evidence type="ECO:0000256" key="4">
    <source>
        <dbReference type="ARBA" id="ARBA00022692"/>
    </source>
</evidence>
<evidence type="ECO:0000313" key="11">
    <source>
        <dbReference type="Proteomes" id="UP000037460"/>
    </source>
</evidence>
<dbReference type="GO" id="GO:0016020">
    <property type="term" value="C:membrane"/>
    <property type="evidence" value="ECO:0007669"/>
    <property type="project" value="UniProtKB-SubCell"/>
</dbReference>
<dbReference type="Pfam" id="PF23452">
    <property type="entry name" value="HPAT"/>
    <property type="match status" value="1"/>
</dbReference>
<dbReference type="AlphaFoldDB" id="A0A0M0J454"/>
<feature type="chain" id="PRO_5005601378" description="Hydroxyproline O-arabinosyltransferase-like domain-containing protein" evidence="8">
    <location>
        <begin position="19"/>
        <end position="748"/>
    </location>
</feature>
<evidence type="ECO:0000256" key="1">
    <source>
        <dbReference type="ARBA" id="ARBA00004167"/>
    </source>
</evidence>
<comment type="caution">
    <text evidence="10">The sequence shown here is derived from an EMBL/GenBank/DDBJ whole genome shotgun (WGS) entry which is preliminary data.</text>
</comment>
<proteinExistence type="predicted"/>
<feature type="region of interest" description="Disordered" evidence="7">
    <location>
        <begin position="29"/>
        <end position="125"/>
    </location>
</feature>
<accession>A0A0M0J454</accession>
<evidence type="ECO:0000256" key="8">
    <source>
        <dbReference type="SAM" id="SignalP"/>
    </source>
</evidence>
<dbReference type="OrthoDB" id="10259977at2759"/>
<feature type="compositionally biased region" description="Low complexity" evidence="7">
    <location>
        <begin position="60"/>
        <end position="73"/>
    </location>
</feature>
<dbReference type="Proteomes" id="UP000037460">
    <property type="component" value="Unassembled WGS sequence"/>
</dbReference>
<keyword evidence="8" id="KW-0732">Signal</keyword>
<evidence type="ECO:0000256" key="5">
    <source>
        <dbReference type="ARBA" id="ARBA00022989"/>
    </source>
</evidence>
<keyword evidence="11" id="KW-1185">Reference proteome</keyword>
<keyword evidence="2" id="KW-0328">Glycosyltransferase</keyword>
<evidence type="ECO:0000313" key="10">
    <source>
        <dbReference type="EMBL" id="KOO21265.1"/>
    </source>
</evidence>
<dbReference type="PANTHER" id="PTHR31485:SF7">
    <property type="entry name" value="PEPTIDYL SERINE ALPHA-GALACTOSYLTRANSFERASE"/>
    <property type="match status" value="1"/>
</dbReference>
<keyword evidence="6" id="KW-0472">Membrane</keyword>
<feature type="domain" description="Hydroxyproline O-arabinosyltransferase-like" evidence="9">
    <location>
        <begin position="219"/>
        <end position="519"/>
    </location>
</feature>